<feature type="domain" description="Major facilitator superfamily (MFS) profile" evidence="10">
    <location>
        <begin position="46"/>
        <end position="470"/>
    </location>
</feature>
<dbReference type="Gene3D" id="1.20.1250.20">
    <property type="entry name" value="MFS general substrate transporter like domains"/>
    <property type="match status" value="1"/>
</dbReference>
<evidence type="ECO:0000256" key="8">
    <source>
        <dbReference type="ARBA" id="ARBA00023180"/>
    </source>
</evidence>
<protein>
    <recommendedName>
        <fullName evidence="10">Major facilitator superfamily (MFS) profile domain-containing protein</fullName>
    </recommendedName>
</protein>
<keyword evidence="4" id="KW-1003">Cell membrane</keyword>
<feature type="transmembrane region" description="Helical" evidence="9">
    <location>
        <begin position="309"/>
        <end position="328"/>
    </location>
</feature>
<reference evidence="11" key="2">
    <citation type="submission" date="2014-03" db="EMBL/GenBank/DDBJ databases">
        <title>The Genome Annotation of Fusarium oxysporum PHW808.</title>
        <authorList>
            <consortium name="The Broad Institute Genomics Platform"/>
            <person name="Ma L.-J."/>
            <person name="Corby-Kistler H."/>
            <person name="Broz K."/>
            <person name="Gale L.R."/>
            <person name="Jonkers W."/>
            <person name="O'Donnell K."/>
            <person name="Ploetz R."/>
            <person name="Steinberg C."/>
            <person name="Schwartz D.C."/>
            <person name="VanEtten H."/>
            <person name="Zhou S."/>
            <person name="Young S.K."/>
            <person name="Zeng Q."/>
            <person name="Gargeya S."/>
            <person name="Fitzgerald M."/>
            <person name="Abouelleil A."/>
            <person name="Alvarado L."/>
            <person name="Chapman S.B."/>
            <person name="Gainer-Dewar J."/>
            <person name="Goldberg J."/>
            <person name="Griggs A."/>
            <person name="Gujja S."/>
            <person name="Hansen M."/>
            <person name="Howarth C."/>
            <person name="Imamovic A."/>
            <person name="Ireland A."/>
            <person name="Larimer J."/>
            <person name="McCowan C."/>
            <person name="Murphy C."/>
            <person name="Pearson M."/>
            <person name="Poon T.W."/>
            <person name="Priest M."/>
            <person name="Roberts A."/>
            <person name="Saif S."/>
            <person name="Shea T."/>
            <person name="Sykes S."/>
            <person name="Wortman J."/>
            <person name="Nusbaum C."/>
            <person name="Birren B."/>
        </authorList>
    </citation>
    <scope>NUCLEOTIDE SEQUENCE</scope>
    <source>
        <strain evidence="11">54008</strain>
    </source>
</reference>
<evidence type="ECO:0000259" key="10">
    <source>
        <dbReference type="PROSITE" id="PS50850"/>
    </source>
</evidence>
<feature type="transmembrane region" description="Helical" evidence="9">
    <location>
        <begin position="170"/>
        <end position="193"/>
    </location>
</feature>
<evidence type="ECO:0000256" key="1">
    <source>
        <dbReference type="ARBA" id="ARBA00004141"/>
    </source>
</evidence>
<feature type="transmembrane region" description="Helical" evidence="9">
    <location>
        <begin position="441"/>
        <end position="462"/>
    </location>
</feature>
<reference evidence="11" key="1">
    <citation type="submission" date="2011-11" db="EMBL/GenBank/DDBJ databases">
        <title>The Genome Sequence of Fusarium oxysporum PHW808.</title>
        <authorList>
            <consortium name="The Broad Institute Genome Sequencing Platform"/>
            <person name="Ma L.-J."/>
            <person name="Gale L.R."/>
            <person name="Schwartz D.C."/>
            <person name="Zhou S."/>
            <person name="Corby-Kistler H."/>
            <person name="Young S.K."/>
            <person name="Zeng Q."/>
            <person name="Gargeya S."/>
            <person name="Fitzgerald M."/>
            <person name="Haas B."/>
            <person name="Abouelleil A."/>
            <person name="Alvarado L."/>
            <person name="Arachchi H.M."/>
            <person name="Berlin A."/>
            <person name="Brown A."/>
            <person name="Chapman S.B."/>
            <person name="Chen Z."/>
            <person name="Dunbar C."/>
            <person name="Freedman E."/>
            <person name="Gearin G."/>
            <person name="Goldberg J."/>
            <person name="Griggs A."/>
            <person name="Gujja S."/>
            <person name="Heiman D."/>
            <person name="Howarth C."/>
            <person name="Larson L."/>
            <person name="Lui A."/>
            <person name="MacDonald P.J.P."/>
            <person name="Montmayeur A."/>
            <person name="Murphy C."/>
            <person name="Neiman D."/>
            <person name="Pearson M."/>
            <person name="Priest M."/>
            <person name="Roberts A."/>
            <person name="Saif S."/>
            <person name="Shea T."/>
            <person name="Shenoy N."/>
            <person name="Sisk P."/>
            <person name="Stolte C."/>
            <person name="Sykes S."/>
            <person name="Wortman J."/>
            <person name="Nusbaum C."/>
            <person name="Birren B."/>
        </authorList>
    </citation>
    <scope>NUCLEOTIDE SEQUENCE [LARGE SCALE GENOMIC DNA]</scope>
    <source>
        <strain evidence="11">54008</strain>
    </source>
</reference>
<dbReference type="InterPro" id="IPR011701">
    <property type="entry name" value="MFS"/>
</dbReference>
<evidence type="ECO:0000256" key="4">
    <source>
        <dbReference type="ARBA" id="ARBA00022475"/>
    </source>
</evidence>
<dbReference type="InterPro" id="IPR020846">
    <property type="entry name" value="MFS_dom"/>
</dbReference>
<dbReference type="CDD" id="cd17323">
    <property type="entry name" value="MFS_Tpo1_MDR_like"/>
    <property type="match status" value="1"/>
</dbReference>
<evidence type="ECO:0000256" key="6">
    <source>
        <dbReference type="ARBA" id="ARBA00022989"/>
    </source>
</evidence>
<dbReference type="SUPFAM" id="SSF103473">
    <property type="entry name" value="MFS general substrate transporter"/>
    <property type="match status" value="1"/>
</dbReference>
<dbReference type="FunFam" id="1.20.1250.20:FF:000082">
    <property type="entry name" value="MFS multidrug transporter, putative"/>
    <property type="match status" value="1"/>
</dbReference>
<feature type="transmembrane region" description="Helical" evidence="9">
    <location>
        <begin position="111"/>
        <end position="129"/>
    </location>
</feature>
<comment type="similarity">
    <text evidence="3">Belongs to the major facilitator superfamily.</text>
</comment>
<dbReference type="Proteomes" id="UP000030676">
    <property type="component" value="Unassembled WGS sequence"/>
</dbReference>
<feature type="transmembrane region" description="Helical" evidence="9">
    <location>
        <begin position="199"/>
        <end position="219"/>
    </location>
</feature>
<dbReference type="HOGENOM" id="CLU_008455_11_3_1"/>
<dbReference type="PANTHER" id="PTHR23502:SF38">
    <property type="entry name" value="POLYAMINE TRANSPORTER 4"/>
    <property type="match status" value="1"/>
</dbReference>
<evidence type="ECO:0000313" key="11">
    <source>
        <dbReference type="EMBL" id="EXL66040.1"/>
    </source>
</evidence>
<keyword evidence="6 9" id="KW-1133">Transmembrane helix</keyword>
<dbReference type="Pfam" id="PF07690">
    <property type="entry name" value="MFS_1"/>
    <property type="match status" value="1"/>
</dbReference>
<keyword evidence="8" id="KW-0325">Glycoprotein</keyword>
<keyword evidence="5 9" id="KW-0812">Transmembrane</keyword>
<dbReference type="InterPro" id="IPR036259">
    <property type="entry name" value="MFS_trans_sf"/>
</dbReference>
<dbReference type="GO" id="GO:0015606">
    <property type="term" value="F:spermidine transmembrane transporter activity"/>
    <property type="evidence" value="ECO:0007669"/>
    <property type="project" value="TreeGrafter"/>
</dbReference>
<feature type="transmembrane region" description="Helical" evidence="9">
    <location>
        <begin position="373"/>
        <end position="400"/>
    </location>
</feature>
<name>X0H1T4_FUSOX</name>
<evidence type="ECO:0000256" key="9">
    <source>
        <dbReference type="SAM" id="Phobius"/>
    </source>
</evidence>
<dbReference type="PANTHER" id="PTHR23502">
    <property type="entry name" value="MAJOR FACILITATOR SUPERFAMILY"/>
    <property type="match status" value="1"/>
</dbReference>
<dbReference type="OrthoDB" id="3936150at2759"/>
<comment type="subcellular location">
    <subcellularLocation>
        <location evidence="2">Cell membrane</location>
    </subcellularLocation>
    <subcellularLocation>
        <location evidence="1">Membrane</location>
        <topology evidence="1">Multi-pass membrane protein</topology>
    </subcellularLocation>
</comment>
<sequence>MGDSSRSSMTVAAPAEMSPSNGHTLLDWSDDPANAKNWSFPKRMYNTLIPACLCLTISFGLAAYSPARVEVQHEFNVTSTVSILPFSLYVYGLAFGPMISAPLSETYGRRFIYVYITPISLLFIVGAGFAENIATLIICRFFAGAIGSSPLAVGAGTLMDIWHGKHGSVAMALFFVTAFLGPALGSLVVSWIAEYKDWQWSQWVTLFLGGSIWILALGAQETYSHPLIRRRAKALGLPVPPSPIPSGLAGMQQLLTVTLTRPLYMLATEPIVCLCSLYTAFNFCVLFTFLTAFPLIFQNVYSFSSGQTGLVFLSIAIGCVAGAVLYIIIDHRVHKRKGNVYSDPEQRLWGAMYGSILMPAALFWFAWTARPGVHWMASIVAAGLFGCSNLLIFVSCVLYLTNVYGARYGASALAANGVLRYMLGGSFPLFVLPMYHNLGFSWAGSLLGFLATGFAPIPLIFYKFGPKIRRSSPYTLQKEVL</sequence>
<proteinExistence type="inferred from homology"/>
<dbReference type="GO" id="GO:0000297">
    <property type="term" value="F:spermine transmembrane transporter activity"/>
    <property type="evidence" value="ECO:0007669"/>
    <property type="project" value="TreeGrafter"/>
</dbReference>
<evidence type="ECO:0000256" key="2">
    <source>
        <dbReference type="ARBA" id="ARBA00004236"/>
    </source>
</evidence>
<feature type="transmembrane region" description="Helical" evidence="9">
    <location>
        <begin position="45"/>
        <end position="65"/>
    </location>
</feature>
<feature type="transmembrane region" description="Helical" evidence="9">
    <location>
        <begin position="412"/>
        <end position="435"/>
    </location>
</feature>
<evidence type="ECO:0000256" key="7">
    <source>
        <dbReference type="ARBA" id="ARBA00023136"/>
    </source>
</evidence>
<evidence type="ECO:0000256" key="3">
    <source>
        <dbReference type="ARBA" id="ARBA00008335"/>
    </source>
</evidence>
<dbReference type="AlphaFoldDB" id="X0H1T4"/>
<feature type="transmembrane region" description="Helical" evidence="9">
    <location>
        <begin position="348"/>
        <end position="367"/>
    </location>
</feature>
<feature type="transmembrane region" description="Helical" evidence="9">
    <location>
        <begin position="271"/>
        <end position="297"/>
    </location>
</feature>
<keyword evidence="7 9" id="KW-0472">Membrane</keyword>
<evidence type="ECO:0000256" key="5">
    <source>
        <dbReference type="ARBA" id="ARBA00022692"/>
    </source>
</evidence>
<feature type="transmembrane region" description="Helical" evidence="9">
    <location>
        <begin position="77"/>
        <end position="99"/>
    </location>
</feature>
<dbReference type="EMBL" id="KK033511">
    <property type="protein sequence ID" value="EXL66040.1"/>
    <property type="molecule type" value="Genomic_DNA"/>
</dbReference>
<organism evidence="11">
    <name type="scientific">Fusarium oxysporum f. sp. conglutinans race 2 54008</name>
    <dbReference type="NCBI Taxonomy" id="1089457"/>
    <lineage>
        <taxon>Eukaryota</taxon>
        <taxon>Fungi</taxon>
        <taxon>Dikarya</taxon>
        <taxon>Ascomycota</taxon>
        <taxon>Pezizomycotina</taxon>
        <taxon>Sordariomycetes</taxon>
        <taxon>Hypocreomycetidae</taxon>
        <taxon>Hypocreales</taxon>
        <taxon>Nectriaceae</taxon>
        <taxon>Fusarium</taxon>
        <taxon>Fusarium oxysporum species complex</taxon>
    </lineage>
</organism>
<feature type="transmembrane region" description="Helical" evidence="9">
    <location>
        <begin position="135"/>
        <end position="158"/>
    </location>
</feature>
<dbReference type="GO" id="GO:0005886">
    <property type="term" value="C:plasma membrane"/>
    <property type="evidence" value="ECO:0007669"/>
    <property type="project" value="UniProtKB-SubCell"/>
</dbReference>
<accession>X0H1T4</accession>
<dbReference type="PROSITE" id="PS50850">
    <property type="entry name" value="MFS"/>
    <property type="match status" value="1"/>
</dbReference>
<gene>
    <name evidence="11" type="ORF">FOPG_17767</name>
</gene>